<gene>
    <name evidence="1" type="ORF">E4K67_29065</name>
</gene>
<evidence type="ECO:0000313" key="1">
    <source>
        <dbReference type="EMBL" id="TGE34746.1"/>
    </source>
</evidence>
<sequence>MKKIRVGVGETTDEINQKQFQWTRRRQEALDKIEAAARNARTCCLFSQQIARTERSRSGARVGRHPYGGGQCFGSGNSFRGTCVHQPFTLADRTQETYSIATRVIRREVV</sequence>
<proteinExistence type="predicted"/>
<keyword evidence="2" id="KW-1185">Reference proteome</keyword>
<name>A0A4Z0QZH3_9FIRM</name>
<reference evidence="1 2" key="1">
    <citation type="submission" date="2019-03" db="EMBL/GenBank/DDBJ databases">
        <title>Draft Genome Sequence of Desulfosporosinus fructosivorans Strain 63.6F, Isolated from Marine Sediment in the Baltic Sea.</title>
        <authorList>
            <person name="Hausmann B."/>
            <person name="Vandieken V."/>
            <person name="Pjevac P."/>
            <person name="Schreck K."/>
            <person name="Herbold C.W."/>
            <person name="Loy A."/>
        </authorList>
    </citation>
    <scope>NUCLEOTIDE SEQUENCE [LARGE SCALE GENOMIC DNA]</scope>
    <source>
        <strain evidence="1 2">63.6F</strain>
    </source>
</reference>
<evidence type="ECO:0000313" key="2">
    <source>
        <dbReference type="Proteomes" id="UP000298460"/>
    </source>
</evidence>
<dbReference type="AlphaFoldDB" id="A0A4Z0QZH3"/>
<dbReference type="RefSeq" id="WP_135553144.1">
    <property type="nucleotide sequence ID" value="NZ_SPQQ01000031.1"/>
</dbReference>
<accession>A0A4Z0QZH3</accession>
<dbReference type="EMBL" id="SPQQ01000031">
    <property type="protein sequence ID" value="TGE34746.1"/>
    <property type="molecule type" value="Genomic_DNA"/>
</dbReference>
<comment type="caution">
    <text evidence="1">The sequence shown here is derived from an EMBL/GenBank/DDBJ whole genome shotgun (WGS) entry which is preliminary data.</text>
</comment>
<dbReference type="Proteomes" id="UP000298460">
    <property type="component" value="Unassembled WGS sequence"/>
</dbReference>
<protein>
    <submittedName>
        <fullName evidence="1">Uncharacterized protein</fullName>
    </submittedName>
</protein>
<organism evidence="1 2">
    <name type="scientific">Desulfosporosinus fructosivorans</name>
    <dbReference type="NCBI Taxonomy" id="2018669"/>
    <lineage>
        <taxon>Bacteria</taxon>
        <taxon>Bacillati</taxon>
        <taxon>Bacillota</taxon>
        <taxon>Clostridia</taxon>
        <taxon>Eubacteriales</taxon>
        <taxon>Desulfitobacteriaceae</taxon>
        <taxon>Desulfosporosinus</taxon>
    </lineage>
</organism>